<evidence type="ECO:0000313" key="2">
    <source>
        <dbReference type="Proteomes" id="UP000631114"/>
    </source>
</evidence>
<dbReference type="EMBL" id="JADFTS010000003">
    <property type="protein sequence ID" value="KAF9614074.1"/>
    <property type="molecule type" value="Genomic_DNA"/>
</dbReference>
<evidence type="ECO:0000313" key="1">
    <source>
        <dbReference type="EMBL" id="KAF9614074.1"/>
    </source>
</evidence>
<dbReference type="Gene3D" id="3.30.565.10">
    <property type="entry name" value="Histidine kinase-like ATPase, C-terminal domain"/>
    <property type="match status" value="1"/>
</dbReference>
<sequence>MESSFDSRKKRKTRGLLAAVTWTFDGISQLFFPLVAIADGSFAISEDSWNEPLGCGTEIRLHLREEIGEYLEEDKLKLLGFIRSKARWSLGLGKLPWFVIVWNAQPEG</sequence>
<accession>A0A835IC20</accession>
<protein>
    <submittedName>
        <fullName evidence="1">Uncharacterized protein</fullName>
    </submittedName>
</protein>
<proteinExistence type="predicted"/>
<organism evidence="1 2">
    <name type="scientific">Coptis chinensis</name>
    <dbReference type="NCBI Taxonomy" id="261450"/>
    <lineage>
        <taxon>Eukaryota</taxon>
        <taxon>Viridiplantae</taxon>
        <taxon>Streptophyta</taxon>
        <taxon>Embryophyta</taxon>
        <taxon>Tracheophyta</taxon>
        <taxon>Spermatophyta</taxon>
        <taxon>Magnoliopsida</taxon>
        <taxon>Ranunculales</taxon>
        <taxon>Ranunculaceae</taxon>
        <taxon>Coptidoideae</taxon>
        <taxon>Coptis</taxon>
    </lineage>
</organism>
<gene>
    <name evidence="1" type="ORF">IFM89_014874</name>
</gene>
<dbReference type="Proteomes" id="UP000631114">
    <property type="component" value="Unassembled WGS sequence"/>
</dbReference>
<reference evidence="1 2" key="1">
    <citation type="submission" date="2020-10" db="EMBL/GenBank/DDBJ databases">
        <title>The Coptis chinensis genome and diversification of protoberbering-type alkaloids.</title>
        <authorList>
            <person name="Wang B."/>
            <person name="Shu S."/>
            <person name="Song C."/>
            <person name="Liu Y."/>
        </authorList>
    </citation>
    <scope>NUCLEOTIDE SEQUENCE [LARGE SCALE GENOMIC DNA]</scope>
    <source>
        <strain evidence="1">HL-2020</strain>
        <tissue evidence="1">Leaf</tissue>
    </source>
</reference>
<keyword evidence="2" id="KW-1185">Reference proteome</keyword>
<name>A0A835IC20_9MAGN</name>
<dbReference type="OrthoDB" id="1730176at2759"/>
<dbReference type="AlphaFoldDB" id="A0A835IC20"/>
<dbReference type="InterPro" id="IPR036890">
    <property type="entry name" value="HATPase_C_sf"/>
</dbReference>
<comment type="caution">
    <text evidence="1">The sequence shown here is derived from an EMBL/GenBank/DDBJ whole genome shotgun (WGS) entry which is preliminary data.</text>
</comment>
<dbReference type="SUPFAM" id="SSF55874">
    <property type="entry name" value="ATPase domain of HSP90 chaperone/DNA topoisomerase II/histidine kinase"/>
    <property type="match status" value="1"/>
</dbReference>